<comment type="caution">
    <text evidence="2">The sequence shown here is derived from an EMBL/GenBank/DDBJ whole genome shotgun (WGS) entry which is preliminary data.</text>
</comment>
<accession>A0AAN4YAH5</accession>
<proteinExistence type="predicted"/>
<feature type="compositionally biased region" description="Basic and acidic residues" evidence="1">
    <location>
        <begin position="105"/>
        <end position="116"/>
    </location>
</feature>
<dbReference type="AlphaFoldDB" id="A0AAN4YAH5"/>
<reference evidence="2" key="1">
    <citation type="submission" date="2023-04" db="EMBL/GenBank/DDBJ databases">
        <title>Aspergillus oryzae NBRC 4228.</title>
        <authorList>
            <person name="Ichikawa N."/>
            <person name="Sato H."/>
            <person name="Tonouchi N."/>
        </authorList>
    </citation>
    <scope>NUCLEOTIDE SEQUENCE</scope>
    <source>
        <strain evidence="2">NBRC 4228</strain>
    </source>
</reference>
<evidence type="ECO:0000256" key="1">
    <source>
        <dbReference type="SAM" id="MobiDB-lite"/>
    </source>
</evidence>
<dbReference type="EMBL" id="BSYA01000002">
    <property type="protein sequence ID" value="GMG22770.1"/>
    <property type="molecule type" value="Genomic_DNA"/>
</dbReference>
<organism evidence="2 3">
    <name type="scientific">Aspergillus oryzae</name>
    <name type="common">Yellow koji mold</name>
    <dbReference type="NCBI Taxonomy" id="5062"/>
    <lineage>
        <taxon>Eukaryota</taxon>
        <taxon>Fungi</taxon>
        <taxon>Dikarya</taxon>
        <taxon>Ascomycota</taxon>
        <taxon>Pezizomycotina</taxon>
        <taxon>Eurotiomycetes</taxon>
        <taxon>Eurotiomycetidae</taxon>
        <taxon>Eurotiales</taxon>
        <taxon>Aspergillaceae</taxon>
        <taxon>Aspergillus</taxon>
        <taxon>Aspergillus subgen. Circumdati</taxon>
    </lineage>
</organism>
<evidence type="ECO:0000313" key="2">
    <source>
        <dbReference type="EMBL" id="GMG22770.1"/>
    </source>
</evidence>
<evidence type="ECO:0000313" key="3">
    <source>
        <dbReference type="Proteomes" id="UP001165205"/>
    </source>
</evidence>
<sequence length="116" mass="13142">MWRMPNAMNDVTIVVKDRAVQKILSHVRHFNIEQEKGSTLVESEALCYETANQEKDLQPTNKPSNPTSAPTPSPPPESKSTSGQKHVDIHTALSHRSRHIAPRPPDQRRDYSHENL</sequence>
<protein>
    <submittedName>
        <fullName evidence="2">Unnamed protein product</fullName>
    </submittedName>
</protein>
<feature type="compositionally biased region" description="Low complexity" evidence="1">
    <location>
        <begin position="59"/>
        <end position="68"/>
    </location>
</feature>
<feature type="region of interest" description="Disordered" evidence="1">
    <location>
        <begin position="49"/>
        <end position="116"/>
    </location>
</feature>
<gene>
    <name evidence="2" type="ORF">Aory04_000034600</name>
</gene>
<name>A0AAN4YAH5_ASPOZ</name>
<dbReference type="Proteomes" id="UP001165205">
    <property type="component" value="Unassembled WGS sequence"/>
</dbReference>